<evidence type="ECO:0000256" key="2">
    <source>
        <dbReference type="ARBA" id="ARBA00006464"/>
    </source>
</evidence>
<evidence type="ECO:0000256" key="4">
    <source>
        <dbReference type="ARBA" id="ARBA00022692"/>
    </source>
</evidence>
<feature type="domain" description="Bacterial sugar transferase" evidence="8">
    <location>
        <begin position="31"/>
        <end position="210"/>
    </location>
</feature>
<sequence>MIKNETAKKTKSPFLKSGLHSFSKKNYILSKWMIDKIVALLGLFLAFPIILIFSVLIILESPGSPFFRQERLGLHGGSFKIIKLRSMKRNAEKNGAQWAVKNDPRTTKIGAFMRKTRIDELPQFINILKGDMSLVGPRPERPVFTKKFQKEIPEFTNRLFVKPGLTGWAQINGGYDITPKEKLELDMYYIHNANLVLDVKILFKTAHIVVTGNGSR</sequence>
<evidence type="ECO:0000256" key="3">
    <source>
        <dbReference type="ARBA" id="ARBA00022679"/>
    </source>
</evidence>
<dbReference type="GO" id="GO:0016780">
    <property type="term" value="F:phosphotransferase activity, for other substituted phosphate groups"/>
    <property type="evidence" value="ECO:0007669"/>
    <property type="project" value="TreeGrafter"/>
</dbReference>
<keyword evidence="6 7" id="KW-0472">Membrane</keyword>
<comment type="subcellular location">
    <subcellularLocation>
        <location evidence="1">Membrane</location>
        <topology evidence="1">Multi-pass membrane protein</topology>
    </subcellularLocation>
</comment>
<dbReference type="InterPro" id="IPR003362">
    <property type="entry name" value="Bact_transf"/>
</dbReference>
<dbReference type="Pfam" id="PF02397">
    <property type="entry name" value="Bac_transf"/>
    <property type="match status" value="1"/>
</dbReference>
<comment type="similarity">
    <text evidence="2">Belongs to the bacterial sugar transferase family.</text>
</comment>
<feature type="transmembrane region" description="Helical" evidence="7">
    <location>
        <begin position="37"/>
        <end position="59"/>
    </location>
</feature>
<comment type="caution">
    <text evidence="9">The sequence shown here is derived from an EMBL/GenBank/DDBJ whole genome shotgun (WGS) entry which is preliminary data.</text>
</comment>
<protein>
    <submittedName>
        <fullName evidence="9">Exopolysaccharide biosynthesis polyprenyl glycosylphosphotransferase</fullName>
    </submittedName>
</protein>
<dbReference type="PANTHER" id="PTHR30576">
    <property type="entry name" value="COLANIC BIOSYNTHESIS UDP-GLUCOSE LIPID CARRIER TRANSFERASE"/>
    <property type="match status" value="1"/>
</dbReference>
<gene>
    <name evidence="9" type="ORF">IKC_05710</name>
</gene>
<evidence type="ECO:0000256" key="1">
    <source>
        <dbReference type="ARBA" id="ARBA00004141"/>
    </source>
</evidence>
<evidence type="ECO:0000256" key="5">
    <source>
        <dbReference type="ARBA" id="ARBA00022989"/>
    </source>
</evidence>
<dbReference type="InterPro" id="IPR017475">
    <property type="entry name" value="EPS_sugar_tfrase"/>
</dbReference>
<dbReference type="EMBL" id="AHFK01000046">
    <property type="protein sequence ID" value="EOQ11111.1"/>
    <property type="molecule type" value="Genomic_DNA"/>
</dbReference>
<evidence type="ECO:0000256" key="6">
    <source>
        <dbReference type="ARBA" id="ARBA00023136"/>
    </source>
</evidence>
<keyword evidence="3" id="KW-0808">Transferase</keyword>
<dbReference type="PANTHER" id="PTHR30576:SF0">
    <property type="entry name" value="UNDECAPRENYL-PHOSPHATE N-ACETYLGALACTOSAMINYL 1-PHOSPHATE TRANSFERASE-RELATED"/>
    <property type="match status" value="1"/>
</dbReference>
<dbReference type="GO" id="GO:0016020">
    <property type="term" value="C:membrane"/>
    <property type="evidence" value="ECO:0007669"/>
    <property type="project" value="UniProtKB-SubCell"/>
</dbReference>
<evidence type="ECO:0000256" key="7">
    <source>
        <dbReference type="SAM" id="Phobius"/>
    </source>
</evidence>
<accession>A0A9W5VS75</accession>
<keyword evidence="5 7" id="KW-1133">Transmembrane helix</keyword>
<organism evidence="9 10">
    <name type="scientific">Bacillus cereus VD184</name>
    <dbReference type="NCBI Taxonomy" id="1053242"/>
    <lineage>
        <taxon>Bacteria</taxon>
        <taxon>Bacillati</taxon>
        <taxon>Bacillota</taxon>
        <taxon>Bacilli</taxon>
        <taxon>Bacillales</taxon>
        <taxon>Bacillaceae</taxon>
        <taxon>Bacillus</taxon>
        <taxon>Bacillus cereus group</taxon>
    </lineage>
</organism>
<evidence type="ECO:0000313" key="9">
    <source>
        <dbReference type="EMBL" id="EOQ11111.1"/>
    </source>
</evidence>
<dbReference type="AlphaFoldDB" id="A0A9W5VS75"/>
<dbReference type="NCBIfam" id="TIGR03025">
    <property type="entry name" value="EPS_sugtrans"/>
    <property type="match status" value="1"/>
</dbReference>
<evidence type="ECO:0000259" key="8">
    <source>
        <dbReference type="Pfam" id="PF02397"/>
    </source>
</evidence>
<evidence type="ECO:0000313" key="10">
    <source>
        <dbReference type="Proteomes" id="UP000014028"/>
    </source>
</evidence>
<name>A0A9W5VS75_BACCE</name>
<reference evidence="9 10" key="1">
    <citation type="submission" date="2012-12" db="EMBL/GenBank/DDBJ databases">
        <title>The Genome Sequence of Bacillus cereus VD184.</title>
        <authorList>
            <consortium name="The Broad Institute Genome Sequencing Platform"/>
            <consortium name="The Broad Institute Genome Sequencing Center for Infectious Disease"/>
            <person name="Feldgarden M."/>
            <person name="Van der Auwera G.A."/>
            <person name="Mahillon J."/>
            <person name="Duprez V."/>
            <person name="Timmery S."/>
            <person name="Mattelet C."/>
            <person name="Dierick K."/>
            <person name="Sun M."/>
            <person name="Yu Z."/>
            <person name="Zhu L."/>
            <person name="Hu X."/>
            <person name="Shank E.B."/>
            <person name="Swiecicka I."/>
            <person name="Hansen B.M."/>
            <person name="Andrup L."/>
            <person name="Walker B."/>
            <person name="Young S.K."/>
            <person name="Zeng Q."/>
            <person name="Gargeya S."/>
            <person name="Fitzgerald M."/>
            <person name="Haas B."/>
            <person name="Abouelleil A."/>
            <person name="Alvarado L."/>
            <person name="Arachchi H.M."/>
            <person name="Berlin A.M."/>
            <person name="Chapman S.B."/>
            <person name="Dewar J."/>
            <person name="Goldberg J."/>
            <person name="Griggs A."/>
            <person name="Gujja S."/>
            <person name="Hansen M."/>
            <person name="Howarth C."/>
            <person name="Imamovic A."/>
            <person name="Larimer J."/>
            <person name="McCowan C."/>
            <person name="Murphy C."/>
            <person name="Neiman D."/>
            <person name="Pearson M."/>
            <person name="Priest M."/>
            <person name="Roberts A."/>
            <person name="Saif S."/>
            <person name="Shea T."/>
            <person name="Sisk P."/>
            <person name="Sykes S."/>
            <person name="Wortman J."/>
            <person name="Nusbaum C."/>
            <person name="Birren B."/>
        </authorList>
    </citation>
    <scope>NUCLEOTIDE SEQUENCE [LARGE SCALE GENOMIC DNA]</scope>
    <source>
        <strain evidence="9 10">VD184</strain>
    </source>
</reference>
<keyword evidence="4 7" id="KW-0812">Transmembrane</keyword>
<dbReference type="Proteomes" id="UP000014028">
    <property type="component" value="Unassembled WGS sequence"/>
</dbReference>
<proteinExistence type="inferred from homology"/>